<feature type="region of interest" description="Disordered" evidence="2">
    <location>
        <begin position="15"/>
        <end position="38"/>
    </location>
</feature>
<keyword evidence="1" id="KW-0175">Coiled coil</keyword>
<dbReference type="Proteomes" id="UP000193560">
    <property type="component" value="Unassembled WGS sequence"/>
</dbReference>
<proteinExistence type="predicted"/>
<accession>A0A1X2I796</accession>
<sequence length="271" mass="31381">MTTTGASFFDTFNTEKESLSPFSPQVSTESNDSSTSSIQYKNNTQQHHLDQTLPDTPAPIGSSNYTKMTRLSVYEDYLPEWQMLSESYKSQKQDLYQRIKNQLDDLQALEDRFDKLSADFHRKVENAYTQLADGLAEWQENLDLEKSSLDREKEMMQHIRKTQDEKVKLNVGGQLFQTSLSTLRRDPNSTLAAMFDGHQCIKPDETDGSYFIDRDGTYFRLVLNYLRDLKVPSSIRDDPKIMDELMQEARHYQIKGLLKLGLTEDTSRLFL</sequence>
<evidence type="ECO:0000313" key="5">
    <source>
        <dbReference type="Proteomes" id="UP000193560"/>
    </source>
</evidence>
<evidence type="ECO:0000256" key="1">
    <source>
        <dbReference type="SAM" id="Coils"/>
    </source>
</evidence>
<feature type="domain" description="BTB" evidence="3">
    <location>
        <begin position="165"/>
        <end position="269"/>
    </location>
</feature>
<dbReference type="InterPro" id="IPR000210">
    <property type="entry name" value="BTB/POZ_dom"/>
</dbReference>
<name>A0A1X2I796_9FUNG</name>
<gene>
    <name evidence="4" type="ORF">BCR42DRAFT_422189</name>
</gene>
<feature type="compositionally biased region" description="Low complexity" evidence="2">
    <location>
        <begin position="27"/>
        <end position="37"/>
    </location>
</feature>
<dbReference type="GO" id="GO:0051260">
    <property type="term" value="P:protein homooligomerization"/>
    <property type="evidence" value="ECO:0007669"/>
    <property type="project" value="InterPro"/>
</dbReference>
<dbReference type="SMART" id="SM00225">
    <property type="entry name" value="BTB"/>
    <property type="match status" value="1"/>
</dbReference>
<organism evidence="4 5">
    <name type="scientific">Absidia repens</name>
    <dbReference type="NCBI Taxonomy" id="90262"/>
    <lineage>
        <taxon>Eukaryota</taxon>
        <taxon>Fungi</taxon>
        <taxon>Fungi incertae sedis</taxon>
        <taxon>Mucoromycota</taxon>
        <taxon>Mucoromycotina</taxon>
        <taxon>Mucoromycetes</taxon>
        <taxon>Mucorales</taxon>
        <taxon>Cunninghamellaceae</taxon>
        <taxon>Absidia</taxon>
    </lineage>
</organism>
<dbReference type="PANTHER" id="PTHR14499">
    <property type="entry name" value="POTASSIUM CHANNEL TETRAMERIZATION DOMAIN-CONTAINING"/>
    <property type="match status" value="1"/>
</dbReference>
<dbReference type="Gene3D" id="3.30.710.10">
    <property type="entry name" value="Potassium Channel Kv1.1, Chain A"/>
    <property type="match status" value="1"/>
</dbReference>
<dbReference type="InterPro" id="IPR003131">
    <property type="entry name" value="T1-type_BTB"/>
</dbReference>
<dbReference type="Pfam" id="PF02214">
    <property type="entry name" value="BTB_2"/>
    <property type="match status" value="1"/>
</dbReference>
<dbReference type="EMBL" id="MCGE01000023">
    <property type="protein sequence ID" value="ORZ10849.1"/>
    <property type="molecule type" value="Genomic_DNA"/>
</dbReference>
<dbReference type="AlphaFoldDB" id="A0A1X2I796"/>
<evidence type="ECO:0000256" key="2">
    <source>
        <dbReference type="SAM" id="MobiDB-lite"/>
    </source>
</evidence>
<dbReference type="STRING" id="90262.A0A1X2I796"/>
<reference evidence="4 5" key="1">
    <citation type="submission" date="2016-07" db="EMBL/GenBank/DDBJ databases">
        <title>Pervasive Adenine N6-methylation of Active Genes in Fungi.</title>
        <authorList>
            <consortium name="DOE Joint Genome Institute"/>
            <person name="Mondo S.J."/>
            <person name="Dannebaum R.O."/>
            <person name="Kuo R.C."/>
            <person name="Labutti K."/>
            <person name="Haridas S."/>
            <person name="Kuo A."/>
            <person name="Salamov A."/>
            <person name="Ahrendt S.R."/>
            <person name="Lipzen A."/>
            <person name="Sullivan W."/>
            <person name="Andreopoulos W.B."/>
            <person name="Clum A."/>
            <person name="Lindquist E."/>
            <person name="Daum C."/>
            <person name="Ramamoorthy G.K."/>
            <person name="Gryganskyi A."/>
            <person name="Culley D."/>
            <person name="Magnuson J.K."/>
            <person name="James T.Y."/>
            <person name="O'Malley M.A."/>
            <person name="Stajich J.E."/>
            <person name="Spatafora J.W."/>
            <person name="Visel A."/>
            <person name="Grigoriev I.V."/>
        </authorList>
    </citation>
    <scope>NUCLEOTIDE SEQUENCE [LARGE SCALE GENOMIC DNA]</scope>
    <source>
        <strain evidence="4 5">NRRL 1336</strain>
    </source>
</reference>
<comment type="caution">
    <text evidence="4">The sequence shown here is derived from an EMBL/GenBank/DDBJ whole genome shotgun (WGS) entry which is preliminary data.</text>
</comment>
<dbReference type="OrthoDB" id="2414723at2759"/>
<protein>
    <submittedName>
        <fullName evidence="4">BTB/POZ protein</fullName>
    </submittedName>
</protein>
<evidence type="ECO:0000313" key="4">
    <source>
        <dbReference type="EMBL" id="ORZ10849.1"/>
    </source>
</evidence>
<evidence type="ECO:0000259" key="3">
    <source>
        <dbReference type="SMART" id="SM00225"/>
    </source>
</evidence>
<dbReference type="InterPro" id="IPR011333">
    <property type="entry name" value="SKP1/BTB/POZ_sf"/>
</dbReference>
<keyword evidence="5" id="KW-1185">Reference proteome</keyword>
<feature type="coiled-coil region" evidence="1">
    <location>
        <begin position="89"/>
        <end position="155"/>
    </location>
</feature>
<dbReference type="SUPFAM" id="SSF54695">
    <property type="entry name" value="POZ domain"/>
    <property type="match status" value="1"/>
</dbReference>
<dbReference type="PANTHER" id="PTHR14499:SF136">
    <property type="entry name" value="GH08630P"/>
    <property type="match status" value="1"/>
</dbReference>